<keyword evidence="9" id="KW-1185">Reference proteome</keyword>
<dbReference type="GO" id="GO:0005886">
    <property type="term" value="C:plasma membrane"/>
    <property type="evidence" value="ECO:0007669"/>
    <property type="project" value="UniProtKB-SubCell"/>
</dbReference>
<protein>
    <submittedName>
        <fullName evidence="8">Uncharacterized membrane protein YbhN, UPF0104 family</fullName>
    </submittedName>
</protein>
<evidence type="ECO:0000256" key="3">
    <source>
        <dbReference type="ARBA" id="ARBA00022692"/>
    </source>
</evidence>
<evidence type="ECO:0000256" key="5">
    <source>
        <dbReference type="ARBA" id="ARBA00023136"/>
    </source>
</evidence>
<feature type="transmembrane region" description="Helical" evidence="7">
    <location>
        <begin position="6"/>
        <end position="26"/>
    </location>
</feature>
<reference evidence="8 9" key="1">
    <citation type="submission" date="2016-10" db="EMBL/GenBank/DDBJ databases">
        <authorList>
            <person name="de Groot N.N."/>
        </authorList>
    </citation>
    <scope>NUCLEOTIDE SEQUENCE [LARGE SCALE GENOMIC DNA]</scope>
    <source>
        <strain evidence="8 9">DSM 16213</strain>
    </source>
</reference>
<feature type="transmembrane region" description="Helical" evidence="7">
    <location>
        <begin position="229"/>
        <end position="251"/>
    </location>
</feature>
<keyword evidence="3 7" id="KW-0812">Transmembrane</keyword>
<keyword evidence="4 7" id="KW-1133">Transmembrane helix</keyword>
<feature type="transmembrane region" description="Helical" evidence="7">
    <location>
        <begin position="38"/>
        <end position="58"/>
    </location>
</feature>
<comment type="subcellular location">
    <subcellularLocation>
        <location evidence="1">Cell membrane</location>
        <topology evidence="1">Multi-pass membrane protein</topology>
    </subcellularLocation>
</comment>
<feature type="transmembrane region" description="Helical" evidence="7">
    <location>
        <begin position="128"/>
        <end position="148"/>
    </location>
</feature>
<evidence type="ECO:0000256" key="1">
    <source>
        <dbReference type="ARBA" id="ARBA00004651"/>
    </source>
</evidence>
<feature type="transmembrane region" description="Helical" evidence="7">
    <location>
        <begin position="271"/>
        <end position="293"/>
    </location>
</feature>
<keyword evidence="5 7" id="KW-0472">Membrane</keyword>
<proteinExistence type="predicted"/>
<dbReference type="EMBL" id="FOCI01000017">
    <property type="protein sequence ID" value="SEN46226.1"/>
    <property type="molecule type" value="Genomic_DNA"/>
</dbReference>
<accession>A0A1H8GQH2</accession>
<sequence length="323" mass="32653">MRGGVAKGLLRAGGIAVLIALFAWVLNDPALRARLSRADPVWIAAGTVCLLVQTVIMAQRWRLVAGQLGLTLGFGHAVREYFIAQIVNVSLPGGVVGDGARVVRSSGGRAGLRAATQAVVIERALGQAGLLLVGLCGLLWALVAPGVLDWPPALARGLLVVGAAAGAVAVIAALWLRGGPVALLLARCLPDAPQRAAHLVLSLAAAALNVAGFACAAAATGTVLHPQAALVLVPLILTAMLVPLSVAGWGWREGAAAVLFPVAGLAADAGIAAGIVFGIVIMLAVLPAVPLLLRRRRQGGAGPTATVAPDADLRHPHPKAVHT</sequence>
<dbReference type="Pfam" id="PF03706">
    <property type="entry name" value="LPG_synthase_TM"/>
    <property type="match status" value="1"/>
</dbReference>
<feature type="region of interest" description="Disordered" evidence="6">
    <location>
        <begin position="300"/>
        <end position="323"/>
    </location>
</feature>
<dbReference type="STRING" id="245187.SAMN04488003_11747"/>
<dbReference type="AlphaFoldDB" id="A0A1H8GQH2"/>
<evidence type="ECO:0000256" key="2">
    <source>
        <dbReference type="ARBA" id="ARBA00022475"/>
    </source>
</evidence>
<dbReference type="Proteomes" id="UP000199585">
    <property type="component" value="Unassembled WGS sequence"/>
</dbReference>
<dbReference type="RefSeq" id="WP_245731531.1">
    <property type="nucleotide sequence ID" value="NZ_FOCI01000017.1"/>
</dbReference>
<dbReference type="PANTHER" id="PTHR40277:SF1">
    <property type="entry name" value="BLL5419 PROTEIN"/>
    <property type="match status" value="1"/>
</dbReference>
<dbReference type="PANTHER" id="PTHR40277">
    <property type="entry name" value="BLL5419 PROTEIN"/>
    <property type="match status" value="1"/>
</dbReference>
<evidence type="ECO:0000313" key="9">
    <source>
        <dbReference type="Proteomes" id="UP000199585"/>
    </source>
</evidence>
<dbReference type="InterPro" id="IPR022791">
    <property type="entry name" value="L-PG_synthase/AglD"/>
</dbReference>
<keyword evidence="2" id="KW-1003">Cell membrane</keyword>
<gene>
    <name evidence="8" type="ORF">SAMN04488003_11747</name>
</gene>
<name>A0A1H8GQH2_9RHOB</name>
<organism evidence="8 9">
    <name type="scientific">Loktanella fryxellensis</name>
    <dbReference type="NCBI Taxonomy" id="245187"/>
    <lineage>
        <taxon>Bacteria</taxon>
        <taxon>Pseudomonadati</taxon>
        <taxon>Pseudomonadota</taxon>
        <taxon>Alphaproteobacteria</taxon>
        <taxon>Rhodobacterales</taxon>
        <taxon>Roseobacteraceae</taxon>
        <taxon>Loktanella</taxon>
    </lineage>
</organism>
<feature type="transmembrane region" description="Helical" evidence="7">
    <location>
        <begin position="196"/>
        <end position="217"/>
    </location>
</feature>
<evidence type="ECO:0000256" key="4">
    <source>
        <dbReference type="ARBA" id="ARBA00022989"/>
    </source>
</evidence>
<evidence type="ECO:0000256" key="6">
    <source>
        <dbReference type="SAM" id="MobiDB-lite"/>
    </source>
</evidence>
<evidence type="ECO:0000313" key="8">
    <source>
        <dbReference type="EMBL" id="SEN46226.1"/>
    </source>
</evidence>
<feature type="transmembrane region" description="Helical" evidence="7">
    <location>
        <begin position="155"/>
        <end position="176"/>
    </location>
</feature>
<evidence type="ECO:0000256" key="7">
    <source>
        <dbReference type="SAM" id="Phobius"/>
    </source>
</evidence>